<comment type="caution">
    <text evidence="1">The sequence shown here is derived from an EMBL/GenBank/DDBJ whole genome shotgun (WGS) entry which is preliminary data.</text>
</comment>
<dbReference type="EMBL" id="BARW01033972">
    <property type="protein sequence ID" value="GAJ02908.1"/>
    <property type="molecule type" value="Genomic_DNA"/>
</dbReference>
<reference evidence="1" key="1">
    <citation type="journal article" date="2014" name="Front. Microbiol.">
        <title>High frequency of phylogenetically diverse reductive dehalogenase-homologous genes in deep subseafloor sedimentary metagenomes.</title>
        <authorList>
            <person name="Kawai M."/>
            <person name="Futagami T."/>
            <person name="Toyoda A."/>
            <person name="Takaki Y."/>
            <person name="Nishi S."/>
            <person name="Hori S."/>
            <person name="Arai W."/>
            <person name="Tsubouchi T."/>
            <person name="Morono Y."/>
            <person name="Uchiyama I."/>
            <person name="Ito T."/>
            <person name="Fujiyama A."/>
            <person name="Inagaki F."/>
            <person name="Takami H."/>
        </authorList>
    </citation>
    <scope>NUCLEOTIDE SEQUENCE</scope>
    <source>
        <strain evidence="1">Expedition CK06-06</strain>
    </source>
</reference>
<feature type="non-terminal residue" evidence="1">
    <location>
        <position position="105"/>
    </location>
</feature>
<protein>
    <submittedName>
        <fullName evidence="1">Uncharacterized protein</fullName>
    </submittedName>
</protein>
<evidence type="ECO:0000313" key="1">
    <source>
        <dbReference type="EMBL" id="GAJ02908.1"/>
    </source>
</evidence>
<sequence length="105" mass="11085">MQAGSPEHSITYRAASYNGIDTACNGVLEVFLLNVNGKLSVSVDKGGGAADGVQPLVFSVWPFHADKLKDFIQKGIILRDPSGSAVGLVGNLLVQPRDITFVVKS</sequence>
<proteinExistence type="predicted"/>
<gene>
    <name evidence="1" type="ORF">S12H4_53378</name>
</gene>
<dbReference type="AlphaFoldDB" id="X1TC52"/>
<accession>X1TC52</accession>
<organism evidence="1">
    <name type="scientific">marine sediment metagenome</name>
    <dbReference type="NCBI Taxonomy" id="412755"/>
    <lineage>
        <taxon>unclassified sequences</taxon>
        <taxon>metagenomes</taxon>
        <taxon>ecological metagenomes</taxon>
    </lineage>
</organism>
<name>X1TC52_9ZZZZ</name>